<evidence type="ECO:0000256" key="2">
    <source>
        <dbReference type="ARBA" id="ARBA00022448"/>
    </source>
</evidence>
<dbReference type="Gene3D" id="1.20.1250.20">
    <property type="entry name" value="MFS general substrate transporter like domains"/>
    <property type="match status" value="1"/>
</dbReference>
<dbReference type="RefSeq" id="WP_133616915.1">
    <property type="nucleotide sequence ID" value="NZ_SNYA01000005.1"/>
</dbReference>
<keyword evidence="2" id="KW-0813">Transport</keyword>
<evidence type="ECO:0000313" key="10">
    <source>
        <dbReference type="Proteomes" id="UP000295601"/>
    </source>
</evidence>
<feature type="transmembrane region" description="Helical" evidence="7">
    <location>
        <begin position="365"/>
        <end position="384"/>
    </location>
</feature>
<evidence type="ECO:0000256" key="1">
    <source>
        <dbReference type="ARBA" id="ARBA00004651"/>
    </source>
</evidence>
<feature type="transmembrane region" description="Helical" evidence="7">
    <location>
        <begin position="177"/>
        <end position="199"/>
    </location>
</feature>
<dbReference type="InterPro" id="IPR050171">
    <property type="entry name" value="MFS_Transporters"/>
</dbReference>
<dbReference type="PROSITE" id="PS50850">
    <property type="entry name" value="MFS"/>
    <property type="match status" value="1"/>
</dbReference>
<comment type="caution">
    <text evidence="9">The sequence shown here is derived from an EMBL/GenBank/DDBJ whole genome shotgun (WGS) entry which is preliminary data.</text>
</comment>
<evidence type="ECO:0000313" key="9">
    <source>
        <dbReference type="EMBL" id="TDP91418.1"/>
    </source>
</evidence>
<evidence type="ECO:0000256" key="3">
    <source>
        <dbReference type="ARBA" id="ARBA00022475"/>
    </source>
</evidence>
<feature type="transmembrane region" description="Helical" evidence="7">
    <location>
        <begin position="121"/>
        <end position="141"/>
    </location>
</feature>
<dbReference type="GO" id="GO:0005886">
    <property type="term" value="C:plasma membrane"/>
    <property type="evidence" value="ECO:0007669"/>
    <property type="project" value="UniProtKB-SubCell"/>
</dbReference>
<feature type="domain" description="Major facilitator superfamily (MFS) profile" evidence="8">
    <location>
        <begin position="25"/>
        <end position="417"/>
    </location>
</feature>
<dbReference type="Proteomes" id="UP000295601">
    <property type="component" value="Unassembled WGS sequence"/>
</dbReference>
<accession>A0A4V3CXT3</accession>
<evidence type="ECO:0000256" key="5">
    <source>
        <dbReference type="ARBA" id="ARBA00022989"/>
    </source>
</evidence>
<evidence type="ECO:0000259" key="8">
    <source>
        <dbReference type="PROSITE" id="PS50850"/>
    </source>
</evidence>
<sequence>MSVARTHARPVIAPVDPTQVRPRIRIALTALTLFTLLVSANLATPLFPLLEQRLGITALGTTLAFSSYVLSLIVGLLIFRRFADTVNRRTVLVTALAVTALGTAGLAFAPDLGWFCVARAAQGAAIACATGTASGALRALLPGRPALVGRLTLLASSGGVAAGPMIGGLLSQGSAPLVTPFVTLATALLALIPAILLLAPHELCRPVRLPSSIALADAPPRLDRADRRSGRQSPAALRAFRIAAATGFLSFTVFGFCLSLAPSHFASIVHTDSRPLIGLLAALTLGASALTQLLPLTGAWRLPVGLGTLALALLGLAAAGPLGSPALLVAASLLAGIGQGIAFQAAFTAATAAVDPAHHASTVSAIYTVTYLGSAIPVLTLGFLTERIGLAPAVFAFALAAAAACGVLAVVAARRPRAA</sequence>
<dbReference type="PANTHER" id="PTHR23517:SF13">
    <property type="entry name" value="MAJOR FACILITATOR SUPERFAMILY MFS_1"/>
    <property type="match status" value="1"/>
</dbReference>
<gene>
    <name evidence="9" type="ORF">EDF62_2033</name>
</gene>
<feature type="transmembrane region" description="Helical" evidence="7">
    <location>
        <begin position="276"/>
        <end position="295"/>
    </location>
</feature>
<evidence type="ECO:0000256" key="6">
    <source>
        <dbReference type="ARBA" id="ARBA00023136"/>
    </source>
</evidence>
<feature type="transmembrane region" description="Helical" evidence="7">
    <location>
        <begin position="302"/>
        <end position="320"/>
    </location>
</feature>
<keyword evidence="6 7" id="KW-0472">Membrane</keyword>
<dbReference type="EMBL" id="SNYA01000005">
    <property type="protein sequence ID" value="TDP91418.1"/>
    <property type="molecule type" value="Genomic_DNA"/>
</dbReference>
<keyword evidence="5 7" id="KW-1133">Transmembrane helix</keyword>
<evidence type="ECO:0000256" key="4">
    <source>
        <dbReference type="ARBA" id="ARBA00022692"/>
    </source>
</evidence>
<dbReference type="InterPro" id="IPR020846">
    <property type="entry name" value="MFS_dom"/>
</dbReference>
<feature type="transmembrane region" description="Helical" evidence="7">
    <location>
        <begin position="91"/>
        <end position="109"/>
    </location>
</feature>
<comment type="subcellular location">
    <subcellularLocation>
        <location evidence="1">Cell membrane</location>
        <topology evidence="1">Multi-pass membrane protein</topology>
    </subcellularLocation>
</comment>
<protein>
    <submittedName>
        <fullName evidence="9">Putative MFS family arabinose efflux permease</fullName>
    </submittedName>
</protein>
<keyword evidence="3" id="KW-1003">Cell membrane</keyword>
<feature type="transmembrane region" description="Helical" evidence="7">
    <location>
        <begin position="56"/>
        <end position="79"/>
    </location>
</feature>
<organism evidence="9 10">
    <name type="scientific">Leucobacter luti</name>
    <dbReference type="NCBI Taxonomy" id="340320"/>
    <lineage>
        <taxon>Bacteria</taxon>
        <taxon>Bacillati</taxon>
        <taxon>Actinomycetota</taxon>
        <taxon>Actinomycetes</taxon>
        <taxon>Micrococcales</taxon>
        <taxon>Microbacteriaceae</taxon>
        <taxon>Leucobacter</taxon>
    </lineage>
</organism>
<keyword evidence="10" id="KW-1185">Reference proteome</keyword>
<name>A0A4V3CXT3_9MICO</name>
<evidence type="ECO:0000256" key="7">
    <source>
        <dbReference type="SAM" id="Phobius"/>
    </source>
</evidence>
<feature type="transmembrane region" description="Helical" evidence="7">
    <location>
        <begin position="153"/>
        <end position="171"/>
    </location>
</feature>
<feature type="transmembrane region" description="Helical" evidence="7">
    <location>
        <begin position="239"/>
        <end position="261"/>
    </location>
</feature>
<proteinExistence type="predicted"/>
<dbReference type="InterPro" id="IPR011701">
    <property type="entry name" value="MFS"/>
</dbReference>
<dbReference type="InterPro" id="IPR036259">
    <property type="entry name" value="MFS_trans_sf"/>
</dbReference>
<feature type="transmembrane region" description="Helical" evidence="7">
    <location>
        <begin position="390"/>
        <end position="413"/>
    </location>
</feature>
<keyword evidence="4 7" id="KW-0812">Transmembrane</keyword>
<dbReference type="AlphaFoldDB" id="A0A4V3CXT3"/>
<dbReference type="OrthoDB" id="3177957at2"/>
<feature type="transmembrane region" description="Helical" evidence="7">
    <location>
        <begin position="26"/>
        <end position="50"/>
    </location>
</feature>
<dbReference type="PANTHER" id="PTHR23517">
    <property type="entry name" value="RESISTANCE PROTEIN MDTM, PUTATIVE-RELATED-RELATED"/>
    <property type="match status" value="1"/>
</dbReference>
<reference evidence="9 10" key="1">
    <citation type="submission" date="2019-03" db="EMBL/GenBank/DDBJ databases">
        <title>Genomic analyses of the natural microbiome of Caenorhabditis elegans.</title>
        <authorList>
            <person name="Samuel B."/>
        </authorList>
    </citation>
    <scope>NUCLEOTIDE SEQUENCE [LARGE SCALE GENOMIC DNA]</scope>
    <source>
        <strain evidence="9 10">JUb18</strain>
    </source>
</reference>
<dbReference type="GO" id="GO:0022857">
    <property type="term" value="F:transmembrane transporter activity"/>
    <property type="evidence" value="ECO:0007669"/>
    <property type="project" value="InterPro"/>
</dbReference>
<dbReference type="Pfam" id="PF07690">
    <property type="entry name" value="MFS_1"/>
    <property type="match status" value="1"/>
</dbReference>
<feature type="transmembrane region" description="Helical" evidence="7">
    <location>
        <begin position="326"/>
        <end position="353"/>
    </location>
</feature>
<dbReference type="SUPFAM" id="SSF103473">
    <property type="entry name" value="MFS general substrate transporter"/>
    <property type="match status" value="1"/>
</dbReference>